<evidence type="ECO:0000313" key="1">
    <source>
        <dbReference type="EMBL" id="KAB1210091.1"/>
    </source>
</evidence>
<reference evidence="1 2" key="1">
    <citation type="journal article" date="2019" name="Plant Biotechnol. J.">
        <title>The red bayberry genome and genetic basis of sex determination.</title>
        <authorList>
            <person name="Jia H.M."/>
            <person name="Jia H.J."/>
            <person name="Cai Q.L."/>
            <person name="Wang Y."/>
            <person name="Zhao H.B."/>
            <person name="Yang W.F."/>
            <person name="Wang G.Y."/>
            <person name="Li Y.H."/>
            <person name="Zhan D.L."/>
            <person name="Shen Y.T."/>
            <person name="Niu Q.F."/>
            <person name="Chang L."/>
            <person name="Qiu J."/>
            <person name="Zhao L."/>
            <person name="Xie H.B."/>
            <person name="Fu W.Y."/>
            <person name="Jin J."/>
            <person name="Li X.W."/>
            <person name="Jiao Y."/>
            <person name="Zhou C.C."/>
            <person name="Tu T."/>
            <person name="Chai C.Y."/>
            <person name="Gao J.L."/>
            <person name="Fan L.J."/>
            <person name="van de Weg E."/>
            <person name="Wang J.Y."/>
            <person name="Gao Z.S."/>
        </authorList>
    </citation>
    <scope>NUCLEOTIDE SEQUENCE [LARGE SCALE GENOMIC DNA]</scope>
    <source>
        <tissue evidence="1">Leaves</tissue>
    </source>
</reference>
<protein>
    <recommendedName>
        <fullName evidence="3">FBD domain-containing protein</fullName>
    </recommendedName>
</protein>
<proteinExistence type="predicted"/>
<comment type="caution">
    <text evidence="1">The sequence shown here is derived from an EMBL/GenBank/DDBJ whole genome shotgun (WGS) entry which is preliminary data.</text>
</comment>
<gene>
    <name evidence="1" type="ORF">CJ030_MR6G011333</name>
</gene>
<dbReference type="EMBL" id="RXIC02000024">
    <property type="protein sequence ID" value="KAB1210091.1"/>
    <property type="molecule type" value="Genomic_DNA"/>
</dbReference>
<evidence type="ECO:0008006" key="3">
    <source>
        <dbReference type="Google" id="ProtNLM"/>
    </source>
</evidence>
<sequence length="114" mass="12283">MGSAEIEDGAVSFLSGVSSAHECLLYCLLLSGDLMDSCSSLSLVQILSAVYCKGGLPYSFTNLRTLEIHTSLSKREIPGILCLLRKSPVLDTLKFQIFHGKEDNVKESTAVIAS</sequence>
<name>A0A6A1VBN2_9ROSI</name>
<accession>A0A6A1VBN2</accession>
<dbReference type="AlphaFoldDB" id="A0A6A1VBN2"/>
<dbReference type="OrthoDB" id="1161588at2759"/>
<dbReference type="Proteomes" id="UP000516437">
    <property type="component" value="Chromosome 6"/>
</dbReference>
<evidence type="ECO:0000313" key="2">
    <source>
        <dbReference type="Proteomes" id="UP000516437"/>
    </source>
</evidence>
<organism evidence="1 2">
    <name type="scientific">Morella rubra</name>
    <name type="common">Chinese bayberry</name>
    <dbReference type="NCBI Taxonomy" id="262757"/>
    <lineage>
        <taxon>Eukaryota</taxon>
        <taxon>Viridiplantae</taxon>
        <taxon>Streptophyta</taxon>
        <taxon>Embryophyta</taxon>
        <taxon>Tracheophyta</taxon>
        <taxon>Spermatophyta</taxon>
        <taxon>Magnoliopsida</taxon>
        <taxon>eudicotyledons</taxon>
        <taxon>Gunneridae</taxon>
        <taxon>Pentapetalae</taxon>
        <taxon>rosids</taxon>
        <taxon>fabids</taxon>
        <taxon>Fagales</taxon>
        <taxon>Myricaceae</taxon>
        <taxon>Morella</taxon>
    </lineage>
</organism>
<keyword evidence="2" id="KW-1185">Reference proteome</keyword>